<evidence type="ECO:0000256" key="5">
    <source>
        <dbReference type="SAM" id="MobiDB-lite"/>
    </source>
</evidence>
<name>A0AAY4CYX5_9TELE</name>
<dbReference type="AlphaFoldDB" id="A0AAY4CYX5"/>
<dbReference type="PANTHER" id="PTHR10529">
    <property type="entry name" value="AP COMPLEX SUBUNIT MU"/>
    <property type="match status" value="1"/>
</dbReference>
<feature type="region of interest" description="Disordered" evidence="5">
    <location>
        <begin position="114"/>
        <end position="167"/>
    </location>
</feature>
<evidence type="ECO:0000259" key="7">
    <source>
        <dbReference type="PROSITE" id="PS51072"/>
    </source>
</evidence>
<evidence type="ECO:0000259" key="6">
    <source>
        <dbReference type="PROSITE" id="PS51070"/>
    </source>
</evidence>
<evidence type="ECO:0000256" key="2">
    <source>
        <dbReference type="ARBA" id="ARBA00005579"/>
    </source>
</evidence>
<dbReference type="Proteomes" id="UP000694580">
    <property type="component" value="Chromosome 8"/>
</dbReference>
<dbReference type="GeneTree" id="ENSGT00940000158817"/>
<feature type="compositionally biased region" description="Low complexity" evidence="5">
    <location>
        <begin position="50"/>
        <end position="59"/>
    </location>
</feature>
<evidence type="ECO:0000256" key="3">
    <source>
        <dbReference type="ARBA" id="ARBA00022490"/>
    </source>
</evidence>
<dbReference type="GeneID" id="114795348"/>
<feature type="region of interest" description="Disordered" evidence="5">
    <location>
        <begin position="204"/>
        <end position="240"/>
    </location>
</feature>
<comment type="similarity">
    <text evidence="2">Belongs to the Stoned B family.</text>
</comment>
<dbReference type="InterPro" id="IPR028565">
    <property type="entry name" value="MHD"/>
</dbReference>
<keyword evidence="4" id="KW-0254">Endocytosis</keyword>
<feature type="domain" description="MHD" evidence="7">
    <location>
        <begin position="388"/>
        <end position="696"/>
    </location>
</feature>
<dbReference type="Ensembl" id="ENSDCDT00010047567.1">
    <property type="protein sequence ID" value="ENSDCDP00010037974.1"/>
    <property type="gene ID" value="ENSDCDG00010024628.1"/>
</dbReference>
<dbReference type="Pfam" id="PF00928">
    <property type="entry name" value="Adap_comp_sub"/>
    <property type="match status" value="1"/>
</dbReference>
<dbReference type="InterPro" id="IPR012320">
    <property type="entry name" value="SHD_dom"/>
</dbReference>
<keyword evidence="3" id="KW-0963">Cytoplasm</keyword>
<proteinExistence type="inferred from homology"/>
<dbReference type="InterPro" id="IPR036168">
    <property type="entry name" value="AP2_Mu_C_sf"/>
</dbReference>
<evidence type="ECO:0000256" key="4">
    <source>
        <dbReference type="ARBA" id="ARBA00022583"/>
    </source>
</evidence>
<dbReference type="PROSITE" id="PS51072">
    <property type="entry name" value="MHD"/>
    <property type="match status" value="1"/>
</dbReference>
<dbReference type="FunFam" id="2.60.40.1170:FF:000054">
    <property type="entry name" value="General transcription factor IIA, 1-like"/>
    <property type="match status" value="1"/>
</dbReference>
<evidence type="ECO:0000313" key="9">
    <source>
        <dbReference type="Proteomes" id="UP000694580"/>
    </source>
</evidence>
<dbReference type="CTD" id="11037"/>
<dbReference type="RefSeq" id="XP_028844332.1">
    <property type="nucleotide sequence ID" value="XM_028988499.1"/>
</dbReference>
<feature type="region of interest" description="Disordered" evidence="5">
    <location>
        <begin position="1"/>
        <end position="59"/>
    </location>
</feature>
<feature type="domain" description="SHD" evidence="6">
    <location>
        <begin position="251"/>
        <end position="384"/>
    </location>
</feature>
<dbReference type="InterPro" id="IPR050431">
    <property type="entry name" value="Adaptor_comp_med_subunit"/>
</dbReference>
<feature type="compositionally biased region" description="Low complexity" evidence="5">
    <location>
        <begin position="153"/>
        <end position="167"/>
    </location>
</feature>
<dbReference type="SUPFAM" id="SSF49447">
    <property type="entry name" value="Second domain of Mu2 adaptin subunit (ap50) of ap2 adaptor"/>
    <property type="match status" value="1"/>
</dbReference>
<reference evidence="8" key="3">
    <citation type="submission" date="2025-09" db="UniProtKB">
        <authorList>
            <consortium name="Ensembl"/>
        </authorList>
    </citation>
    <scope>IDENTIFICATION</scope>
</reference>
<evidence type="ECO:0000313" key="8">
    <source>
        <dbReference type="Ensembl" id="ENSDCDP00010037974.1"/>
    </source>
</evidence>
<evidence type="ECO:0008006" key="10">
    <source>
        <dbReference type="Google" id="ProtNLM"/>
    </source>
</evidence>
<accession>A0AAY4CYX5</accession>
<sequence>MNHPNWVTFEDEGTPLSSPQKHLKTPSTPSPGSIPRPNGLKLLLPPPGDPSRSLSSPLASPQLYFSLNGSSCVPSNTPLCTPVNETPSSASPFHFGSRGQQGLSVTSSTSAALPVPGKTMVPSTSENTSPFPLFEDDPGHCSPFWEESRHNLESGSSSSDSSESGTSLPRFFIRTKEGYEPPPAAHLQNSYSYICHKLERLRANEGDEESGVVEERESRGPDSEWDRDTEVTKKPSPFLPQGLFCSQQTNGWALMLRIPEKKNRMSSRQWGPIYLQLLPGGILQMYYEKGLDKPFKEVQLQPQFRLSGPKLESYGEPRKIHTVKVEHVSYAERKRYHPKPEVIHEAEVEQLLKFGTTEHGDMEDLVMSIEEELMKLSPPRQQRKHYEEQELAIQIADHVWMRLDKDGAVLEMAAITRIHCLAFLNGAGECFMALNDLGLLSRDSSYGSEEGDEVWMEIAECYFHKCVKQAEFQKSRLVRFSPPEACRIELARYKTSSFGCSAPPFSVKASVAVQGAYVELQAFLNLSSSFPCPGGTSEAQPLCENVLIRVPVPGKWIKASRTVSLLRQKSLKARMNRNTCLGSVNLLESHPAMQVTFGTVKYENVYGAIVWRIDRLPAKNVALDYPHSLSCKLELGSDQEIPNDWYPFVTIECEVADTVVSKTKVKSLGTESDIQPQKHVSSKSFYHFQVEIEQKWIETETQRRANCMTQ</sequence>
<reference evidence="8 9" key="1">
    <citation type="submission" date="2020-06" db="EMBL/GenBank/DDBJ databases">
        <authorList>
            <consortium name="Wellcome Sanger Institute Data Sharing"/>
        </authorList>
    </citation>
    <scope>NUCLEOTIDE SEQUENCE [LARGE SCALE GENOMIC DNA]</scope>
</reference>
<evidence type="ECO:0000256" key="1">
    <source>
        <dbReference type="ARBA" id="ARBA00004496"/>
    </source>
</evidence>
<reference evidence="8" key="2">
    <citation type="submission" date="2025-08" db="UniProtKB">
        <authorList>
            <consortium name="Ensembl"/>
        </authorList>
    </citation>
    <scope>IDENTIFICATION</scope>
</reference>
<gene>
    <name evidence="8" type="primary">ston1</name>
</gene>
<feature type="compositionally biased region" description="Basic and acidic residues" evidence="5">
    <location>
        <begin position="213"/>
        <end position="233"/>
    </location>
</feature>
<protein>
    <recommendedName>
        <fullName evidence="10">Stonin-1</fullName>
    </recommendedName>
</protein>
<dbReference type="PROSITE" id="PS51070">
    <property type="entry name" value="SHD"/>
    <property type="match status" value="1"/>
</dbReference>
<organism evidence="8 9">
    <name type="scientific">Denticeps clupeoides</name>
    <name type="common">denticle herring</name>
    <dbReference type="NCBI Taxonomy" id="299321"/>
    <lineage>
        <taxon>Eukaryota</taxon>
        <taxon>Metazoa</taxon>
        <taxon>Chordata</taxon>
        <taxon>Craniata</taxon>
        <taxon>Vertebrata</taxon>
        <taxon>Euteleostomi</taxon>
        <taxon>Actinopterygii</taxon>
        <taxon>Neopterygii</taxon>
        <taxon>Teleostei</taxon>
        <taxon>Clupei</taxon>
        <taxon>Clupeiformes</taxon>
        <taxon>Denticipitoidei</taxon>
        <taxon>Denticipitidae</taxon>
        <taxon>Denticeps</taxon>
    </lineage>
</organism>
<dbReference type="GO" id="GO:0005737">
    <property type="term" value="C:cytoplasm"/>
    <property type="evidence" value="ECO:0007669"/>
    <property type="project" value="UniProtKB-SubCell"/>
</dbReference>
<dbReference type="Gene3D" id="2.60.40.1170">
    <property type="entry name" value="Mu homology domain, subdomain B"/>
    <property type="match status" value="2"/>
</dbReference>
<comment type="subcellular location">
    <subcellularLocation>
        <location evidence="1">Cytoplasm</location>
    </subcellularLocation>
</comment>
<keyword evidence="9" id="KW-1185">Reference proteome</keyword>
<feature type="compositionally biased region" description="Polar residues" evidence="5">
    <location>
        <begin position="15"/>
        <end position="27"/>
    </location>
</feature>
<feature type="compositionally biased region" description="Polar residues" evidence="5">
    <location>
        <begin position="121"/>
        <end position="130"/>
    </location>
</feature>
<dbReference type="GO" id="GO:0030100">
    <property type="term" value="P:regulation of endocytosis"/>
    <property type="evidence" value="ECO:0007669"/>
    <property type="project" value="UniProtKB-UniRule"/>
</dbReference>
<dbReference type="GO" id="GO:0006897">
    <property type="term" value="P:endocytosis"/>
    <property type="evidence" value="ECO:0007669"/>
    <property type="project" value="UniProtKB-KW"/>
</dbReference>